<evidence type="ECO:0000256" key="4">
    <source>
        <dbReference type="ARBA" id="ARBA00023163"/>
    </source>
</evidence>
<evidence type="ECO:0000256" key="3">
    <source>
        <dbReference type="ARBA" id="ARBA00023125"/>
    </source>
</evidence>
<dbReference type="InterPro" id="IPR000847">
    <property type="entry name" value="LysR_HTH_N"/>
</dbReference>
<accession>A0ABS9AUD2</accession>
<comment type="caution">
    <text evidence="6">The sequence shown here is derived from an EMBL/GenBank/DDBJ whole genome shotgun (WGS) entry which is preliminary data.</text>
</comment>
<evidence type="ECO:0000259" key="5">
    <source>
        <dbReference type="PROSITE" id="PS50931"/>
    </source>
</evidence>
<dbReference type="EMBL" id="JABFTV010000007">
    <property type="protein sequence ID" value="MCE8025248.1"/>
    <property type="molecule type" value="Genomic_DNA"/>
</dbReference>
<keyword evidence="3" id="KW-0238">DNA-binding</keyword>
<comment type="similarity">
    <text evidence="1">Belongs to the LysR transcriptional regulatory family.</text>
</comment>
<keyword evidence="4" id="KW-0804">Transcription</keyword>
<evidence type="ECO:0000313" key="6">
    <source>
        <dbReference type="EMBL" id="MCE8025248.1"/>
    </source>
</evidence>
<keyword evidence="7" id="KW-1185">Reference proteome</keyword>
<keyword evidence="2" id="KW-0805">Transcription regulation</keyword>
<sequence>MKIERLPLNALRAFAEAARAESFKSAASRLNVTPGAVSRQIKQLEERLGISLFARHANGVHLNPAGRQLAKDIDSGLERIAAGVTAARERAHQAPMLTLSAPPSFMQLWLLPRLAKFDATLGGLDISLDASQSLTTPAWQGAGARLAIRYGRGPWPEAKSYRLFDDELFPVCAPSLLAQYDRPLEPADLADHALLDVAWESQQGISFPSWQTWLDAAGVGDRVAPPQRRYSLFSLAMDQAIAGRGIMLANHPIAMDRLESGVLVRPFGERHVLTSPLSYDLLTPPSGEAPPAVARFIDWLLDEAAAFDRVAHANCHAPAHFTAY</sequence>
<evidence type="ECO:0000256" key="2">
    <source>
        <dbReference type="ARBA" id="ARBA00023015"/>
    </source>
</evidence>
<dbReference type="Proteomes" id="UP001320272">
    <property type="component" value="Unassembled WGS sequence"/>
</dbReference>
<organism evidence="6 7">
    <name type="scientific">Billgrantia aerodenitrificans</name>
    <dbReference type="NCBI Taxonomy" id="2733483"/>
    <lineage>
        <taxon>Bacteria</taxon>
        <taxon>Pseudomonadati</taxon>
        <taxon>Pseudomonadota</taxon>
        <taxon>Gammaproteobacteria</taxon>
        <taxon>Oceanospirillales</taxon>
        <taxon>Halomonadaceae</taxon>
        <taxon>Billgrantia</taxon>
    </lineage>
</organism>
<dbReference type="PANTHER" id="PTHR30537">
    <property type="entry name" value="HTH-TYPE TRANSCRIPTIONAL REGULATOR"/>
    <property type="match status" value="1"/>
</dbReference>
<dbReference type="Pfam" id="PF00126">
    <property type="entry name" value="HTH_1"/>
    <property type="match status" value="1"/>
</dbReference>
<dbReference type="InterPro" id="IPR005119">
    <property type="entry name" value="LysR_subst-bd"/>
</dbReference>
<reference evidence="6 7" key="1">
    <citation type="journal article" date="2021" name="Front. Microbiol.">
        <title>Aerobic Denitrification and Heterotrophic Sulfur Oxidation in the Genus Halomonas Revealed by Six Novel Species Characterizations and Genome-Based Analysis.</title>
        <authorList>
            <person name="Wang L."/>
            <person name="Shao Z."/>
        </authorList>
    </citation>
    <scope>NUCLEOTIDE SEQUENCE [LARGE SCALE GENOMIC DNA]</scope>
    <source>
        <strain evidence="6 7">MCCC 1A11058</strain>
    </source>
</reference>
<dbReference type="Gene3D" id="3.40.190.10">
    <property type="entry name" value="Periplasmic binding protein-like II"/>
    <property type="match status" value="2"/>
</dbReference>
<dbReference type="SUPFAM" id="SSF46785">
    <property type="entry name" value="Winged helix' DNA-binding domain"/>
    <property type="match status" value="1"/>
</dbReference>
<protein>
    <submittedName>
        <fullName evidence="6">LysR family transcriptional regulator</fullName>
    </submittedName>
</protein>
<dbReference type="SUPFAM" id="SSF53850">
    <property type="entry name" value="Periplasmic binding protein-like II"/>
    <property type="match status" value="1"/>
</dbReference>
<dbReference type="Gene3D" id="1.10.10.10">
    <property type="entry name" value="Winged helix-like DNA-binding domain superfamily/Winged helix DNA-binding domain"/>
    <property type="match status" value="1"/>
</dbReference>
<dbReference type="PROSITE" id="PS50931">
    <property type="entry name" value="HTH_LYSR"/>
    <property type="match status" value="1"/>
</dbReference>
<proteinExistence type="inferred from homology"/>
<name>A0ABS9AUD2_9GAMM</name>
<dbReference type="InterPro" id="IPR036390">
    <property type="entry name" value="WH_DNA-bd_sf"/>
</dbReference>
<feature type="domain" description="HTH lysR-type" evidence="5">
    <location>
        <begin position="6"/>
        <end position="63"/>
    </location>
</feature>
<evidence type="ECO:0000256" key="1">
    <source>
        <dbReference type="ARBA" id="ARBA00009437"/>
    </source>
</evidence>
<dbReference type="InterPro" id="IPR058163">
    <property type="entry name" value="LysR-type_TF_proteobact-type"/>
</dbReference>
<dbReference type="CDD" id="cd08432">
    <property type="entry name" value="PBP2_GcdR_TrpI_HvrB_AmpR_like"/>
    <property type="match status" value="1"/>
</dbReference>
<gene>
    <name evidence="6" type="ORF">HOP59_14050</name>
</gene>
<dbReference type="Pfam" id="PF03466">
    <property type="entry name" value="LysR_substrate"/>
    <property type="match status" value="1"/>
</dbReference>
<evidence type="ECO:0000313" key="7">
    <source>
        <dbReference type="Proteomes" id="UP001320272"/>
    </source>
</evidence>
<dbReference type="InterPro" id="IPR036388">
    <property type="entry name" value="WH-like_DNA-bd_sf"/>
</dbReference>
<dbReference type="RefSeq" id="WP_234254362.1">
    <property type="nucleotide sequence ID" value="NZ_JABFTV010000007.1"/>
</dbReference>
<dbReference type="PRINTS" id="PR00039">
    <property type="entry name" value="HTHLYSR"/>
</dbReference>
<dbReference type="PANTHER" id="PTHR30537:SF79">
    <property type="entry name" value="TRANSCRIPTIONAL REGULATOR-RELATED"/>
    <property type="match status" value="1"/>
</dbReference>